<sequence>MRDHPPSDAVLVLGDSMLDRYLEGSVERISPEAPVPVLLMGSEWQRAGGAANVAINLIDLHCPVTLATLLGQDEAGGRLAELLIARGVELQAVRGTQICTTQKIRVVCRRQQLLRIDIEQPAPGDSAQALAELAAELLPRYRWLLLSDYGKGALSDCRALIDGARRSGCRVLVDPKGRDFVRYRGAWLLKPNAEEAAQAAGAWSDEADFERRMGALRQQLELEHLLVTRGELGMVLFSPGRAPLRIAAQAREVYDVSGAGDTVLAVLARALAGGRGIEEAARQANRAAGLVVQKFGTASLRPEELDGAAAPPSLDPLPPHQESRHDEYRH</sequence>
<keyword evidence="1" id="KW-0808">Transferase</keyword>
<dbReference type="PANTHER" id="PTHR46969">
    <property type="entry name" value="BIFUNCTIONAL PROTEIN HLDE"/>
    <property type="match status" value="1"/>
</dbReference>
<dbReference type="InterPro" id="IPR011913">
    <property type="entry name" value="RfaE_dom_I"/>
</dbReference>
<evidence type="ECO:0000256" key="1">
    <source>
        <dbReference type="ARBA" id="ARBA00022679"/>
    </source>
</evidence>
<gene>
    <name evidence="5" type="ORF">QWJ38_18780</name>
</gene>
<dbReference type="SUPFAM" id="SSF53613">
    <property type="entry name" value="Ribokinase-like"/>
    <property type="match status" value="1"/>
</dbReference>
<dbReference type="CDD" id="cd01172">
    <property type="entry name" value="RfaE_like"/>
    <property type="match status" value="1"/>
</dbReference>
<accession>A0ABT8DW66</accession>
<feature type="region of interest" description="Disordered" evidence="3">
    <location>
        <begin position="303"/>
        <end position="330"/>
    </location>
</feature>
<keyword evidence="2 5" id="KW-0418">Kinase</keyword>
<evidence type="ECO:0000256" key="3">
    <source>
        <dbReference type="SAM" id="MobiDB-lite"/>
    </source>
</evidence>
<dbReference type="EMBL" id="JAUHHC010000005">
    <property type="protein sequence ID" value="MDN3922341.1"/>
    <property type="molecule type" value="Genomic_DNA"/>
</dbReference>
<dbReference type="InterPro" id="IPR029056">
    <property type="entry name" value="Ribokinase-like"/>
</dbReference>
<comment type="caution">
    <text evidence="5">The sequence shown here is derived from an EMBL/GenBank/DDBJ whole genome shotgun (WGS) entry which is preliminary data.</text>
</comment>
<dbReference type="GO" id="GO:0016301">
    <property type="term" value="F:kinase activity"/>
    <property type="evidence" value="ECO:0007669"/>
    <property type="project" value="UniProtKB-KW"/>
</dbReference>
<evidence type="ECO:0000256" key="2">
    <source>
        <dbReference type="ARBA" id="ARBA00022777"/>
    </source>
</evidence>
<evidence type="ECO:0000259" key="4">
    <source>
        <dbReference type="Pfam" id="PF00294"/>
    </source>
</evidence>
<evidence type="ECO:0000313" key="5">
    <source>
        <dbReference type="EMBL" id="MDN3922341.1"/>
    </source>
</evidence>
<dbReference type="Pfam" id="PF00294">
    <property type="entry name" value="PfkB"/>
    <property type="match status" value="1"/>
</dbReference>
<protein>
    <submittedName>
        <fullName evidence="5">PfkB family carbohydrate kinase</fullName>
    </submittedName>
</protein>
<keyword evidence="6" id="KW-1185">Reference proteome</keyword>
<proteinExistence type="predicted"/>
<name>A0ABT8DW66_9BURK</name>
<reference evidence="5 6" key="1">
    <citation type="submission" date="2023-06" db="EMBL/GenBank/DDBJ databases">
        <title>Pelomonas sp. PFR6 16S ribosomal RNA gene Genome sequencing and assembly.</title>
        <authorList>
            <person name="Woo H."/>
        </authorList>
    </citation>
    <scope>NUCLEOTIDE SEQUENCE [LARGE SCALE GENOMIC DNA]</scope>
    <source>
        <strain evidence="5 6">PFR6</strain>
    </source>
</reference>
<dbReference type="InterPro" id="IPR011611">
    <property type="entry name" value="PfkB_dom"/>
</dbReference>
<evidence type="ECO:0000313" key="6">
    <source>
        <dbReference type="Proteomes" id="UP001228044"/>
    </source>
</evidence>
<dbReference type="Proteomes" id="UP001228044">
    <property type="component" value="Unassembled WGS sequence"/>
</dbReference>
<dbReference type="Gene3D" id="3.40.1190.20">
    <property type="match status" value="1"/>
</dbReference>
<feature type="domain" description="Carbohydrate kinase PfkB" evidence="4">
    <location>
        <begin position="10"/>
        <end position="301"/>
    </location>
</feature>
<feature type="compositionally biased region" description="Basic and acidic residues" evidence="3">
    <location>
        <begin position="321"/>
        <end position="330"/>
    </location>
</feature>
<organism evidence="5 6">
    <name type="scientific">Roseateles violae</name>
    <dbReference type="NCBI Taxonomy" id="3058042"/>
    <lineage>
        <taxon>Bacteria</taxon>
        <taxon>Pseudomonadati</taxon>
        <taxon>Pseudomonadota</taxon>
        <taxon>Betaproteobacteria</taxon>
        <taxon>Burkholderiales</taxon>
        <taxon>Sphaerotilaceae</taxon>
        <taxon>Roseateles</taxon>
    </lineage>
</organism>
<dbReference type="RefSeq" id="WP_290360644.1">
    <property type="nucleotide sequence ID" value="NZ_JAUHHC010000005.1"/>
</dbReference>
<dbReference type="PANTHER" id="PTHR46969:SF1">
    <property type="entry name" value="BIFUNCTIONAL PROTEIN HLDE"/>
    <property type="match status" value="1"/>
</dbReference>